<comment type="caution">
    <text evidence="2">The sequence shown here is derived from an EMBL/GenBank/DDBJ whole genome shotgun (WGS) entry which is preliminary data.</text>
</comment>
<evidence type="ECO:0000313" key="2">
    <source>
        <dbReference type="EMBL" id="ODP28353.1"/>
    </source>
</evidence>
<dbReference type="SUPFAM" id="SSF55729">
    <property type="entry name" value="Acyl-CoA N-acyltransferases (Nat)"/>
    <property type="match status" value="1"/>
</dbReference>
<dbReference type="GO" id="GO:0016747">
    <property type="term" value="F:acyltransferase activity, transferring groups other than amino-acyl groups"/>
    <property type="evidence" value="ECO:0007669"/>
    <property type="project" value="InterPro"/>
</dbReference>
<dbReference type="Proteomes" id="UP000094578">
    <property type="component" value="Unassembled WGS sequence"/>
</dbReference>
<protein>
    <submittedName>
        <fullName evidence="2">DNA-directed DNA polymerase</fullName>
        <ecNumber evidence="2">2.7.7.7</ecNumber>
    </submittedName>
</protein>
<sequence>MHIQELSVDDHIPQIKPFMDQFNSNQELALPPYDRVHFSLAAYEGEQYIGGVVGSMVWGLLYIQLLAVDHVYRGKGIGADLLQAIEDQARQQGAKVSELTTMSWQAPHFYMKYGYTIFGEIHDIPIEGQTKYYMKKNLLSSTQS</sequence>
<accession>A0A1E3L3Y3</accession>
<keyword evidence="2" id="KW-0808">Transferase</keyword>
<feature type="domain" description="N-acetyltransferase" evidence="1">
    <location>
        <begin position="1"/>
        <end position="139"/>
    </location>
</feature>
<dbReference type="Gene3D" id="3.40.630.30">
    <property type="match status" value="1"/>
</dbReference>
<dbReference type="STRING" id="1886670.PTI45_02343"/>
<dbReference type="PROSITE" id="PS51186">
    <property type="entry name" value="GNAT"/>
    <property type="match status" value="1"/>
</dbReference>
<reference evidence="2 3" key="1">
    <citation type="submission" date="2016-08" db="EMBL/GenBank/DDBJ databases">
        <title>Genome sequencing of Paenibacillus sp. TI45-13ar, isolated from Korean traditional nuruk.</title>
        <authorList>
            <person name="Kim S.-J."/>
        </authorList>
    </citation>
    <scope>NUCLEOTIDE SEQUENCE [LARGE SCALE GENOMIC DNA]</scope>
    <source>
        <strain evidence="2 3">TI45-13ar</strain>
    </source>
</reference>
<name>A0A1E3L3Y3_9BACL</name>
<dbReference type="Pfam" id="PF00583">
    <property type="entry name" value="Acetyltransf_1"/>
    <property type="match status" value="1"/>
</dbReference>
<gene>
    <name evidence="2" type="ORF">PTI45_02343</name>
</gene>
<dbReference type="EC" id="2.7.7.7" evidence="2"/>
<organism evidence="2 3">
    <name type="scientific">Paenibacillus nuruki</name>
    <dbReference type="NCBI Taxonomy" id="1886670"/>
    <lineage>
        <taxon>Bacteria</taxon>
        <taxon>Bacillati</taxon>
        <taxon>Bacillota</taxon>
        <taxon>Bacilli</taxon>
        <taxon>Bacillales</taxon>
        <taxon>Paenibacillaceae</taxon>
        <taxon>Paenibacillus</taxon>
    </lineage>
</organism>
<dbReference type="EMBL" id="MDER01000039">
    <property type="protein sequence ID" value="ODP28353.1"/>
    <property type="molecule type" value="Genomic_DNA"/>
</dbReference>
<evidence type="ECO:0000259" key="1">
    <source>
        <dbReference type="PROSITE" id="PS51186"/>
    </source>
</evidence>
<dbReference type="GO" id="GO:0003887">
    <property type="term" value="F:DNA-directed DNA polymerase activity"/>
    <property type="evidence" value="ECO:0007669"/>
    <property type="project" value="UniProtKB-KW"/>
</dbReference>
<dbReference type="RefSeq" id="WP_083243483.1">
    <property type="nucleotide sequence ID" value="NZ_MDER01000039.1"/>
</dbReference>
<keyword evidence="2" id="KW-0548">Nucleotidyltransferase</keyword>
<dbReference type="CDD" id="cd04301">
    <property type="entry name" value="NAT_SF"/>
    <property type="match status" value="1"/>
</dbReference>
<dbReference type="InterPro" id="IPR000182">
    <property type="entry name" value="GNAT_dom"/>
</dbReference>
<evidence type="ECO:0000313" key="3">
    <source>
        <dbReference type="Proteomes" id="UP000094578"/>
    </source>
</evidence>
<dbReference type="InterPro" id="IPR016181">
    <property type="entry name" value="Acyl_CoA_acyltransferase"/>
</dbReference>
<keyword evidence="2" id="KW-0239">DNA-directed DNA polymerase</keyword>
<proteinExistence type="predicted"/>
<keyword evidence="3" id="KW-1185">Reference proteome</keyword>
<dbReference type="AlphaFoldDB" id="A0A1E3L3Y3"/>